<proteinExistence type="predicted"/>
<organism evidence="1 2">
    <name type="scientific">Rhodoplanes roseus</name>
    <dbReference type="NCBI Taxonomy" id="29409"/>
    <lineage>
        <taxon>Bacteria</taxon>
        <taxon>Pseudomonadati</taxon>
        <taxon>Pseudomonadota</taxon>
        <taxon>Alphaproteobacteria</taxon>
        <taxon>Hyphomicrobiales</taxon>
        <taxon>Nitrobacteraceae</taxon>
        <taxon>Rhodoplanes</taxon>
    </lineage>
</organism>
<evidence type="ECO:0000313" key="1">
    <source>
        <dbReference type="EMBL" id="RAI45273.1"/>
    </source>
</evidence>
<evidence type="ECO:0000313" key="2">
    <source>
        <dbReference type="Proteomes" id="UP000249130"/>
    </source>
</evidence>
<reference evidence="1 2" key="1">
    <citation type="submission" date="2017-07" db="EMBL/GenBank/DDBJ databases">
        <title>Draft Genome Sequences of Select Purple Nonsulfur Bacteria.</title>
        <authorList>
            <person name="Lasarre B."/>
            <person name="Mckinlay J.B."/>
        </authorList>
    </citation>
    <scope>NUCLEOTIDE SEQUENCE [LARGE SCALE GENOMIC DNA]</scope>
    <source>
        <strain evidence="1 2">DSM 5909</strain>
    </source>
</reference>
<comment type="caution">
    <text evidence="1">The sequence shown here is derived from an EMBL/GenBank/DDBJ whole genome shotgun (WGS) entry which is preliminary data.</text>
</comment>
<protein>
    <recommendedName>
        <fullName evidence="3">DUF4143 domain-containing protein</fullName>
    </recommendedName>
</protein>
<gene>
    <name evidence="1" type="ORF">CH341_04995</name>
</gene>
<dbReference type="EMBL" id="NPEX01000020">
    <property type="protein sequence ID" value="RAI45273.1"/>
    <property type="molecule type" value="Genomic_DNA"/>
</dbReference>
<sequence length="145" mass="15761">MSVTAYTVTAAAINPEIVSERLGSIAFMLRGERYPFGSEIGLQNAIEATFRRFGLVFEREKRLGPGDIVDFYVPVLAPPGAAPPHGIAVEVKLHGGRRDVYRQCERYCLHPDVVGLVLATVRPGALPPIIAGKPARVVDLGRAWL</sequence>
<dbReference type="Proteomes" id="UP000249130">
    <property type="component" value="Unassembled WGS sequence"/>
</dbReference>
<keyword evidence="2" id="KW-1185">Reference proteome</keyword>
<accession>A0A327L5X3</accession>
<dbReference type="RefSeq" id="WP_111417936.1">
    <property type="nucleotide sequence ID" value="NZ_NPEX01000020.1"/>
</dbReference>
<name>A0A327L5X3_9BRAD</name>
<dbReference type="AlphaFoldDB" id="A0A327L5X3"/>
<evidence type="ECO:0008006" key="3">
    <source>
        <dbReference type="Google" id="ProtNLM"/>
    </source>
</evidence>
<dbReference type="OrthoDB" id="982626at2"/>